<evidence type="ECO:0000313" key="2">
    <source>
        <dbReference type="Proteomes" id="UP000325811"/>
    </source>
</evidence>
<keyword evidence="2" id="KW-1185">Reference proteome</keyword>
<accession>A0A5Q4ZQ50</accession>
<dbReference type="Proteomes" id="UP000325811">
    <property type="component" value="Chromosome II"/>
</dbReference>
<evidence type="ECO:0000313" key="1">
    <source>
        <dbReference type="EMBL" id="VVD34558.1"/>
    </source>
</evidence>
<reference evidence="1 2" key="1">
    <citation type="submission" date="2019-08" db="EMBL/GenBank/DDBJ databases">
        <authorList>
            <person name="Herpell B J."/>
        </authorList>
    </citation>
    <scope>NUCLEOTIDE SEQUENCE [LARGE SCALE GENOMIC DNA]</scope>
    <source>
        <strain evidence="2">Msb3</strain>
    </source>
</reference>
<organism evidence="1 2">
    <name type="scientific">Paraburkholderia dioscoreae</name>
    <dbReference type="NCBI Taxonomy" id="2604047"/>
    <lineage>
        <taxon>Bacteria</taxon>
        <taxon>Pseudomonadati</taxon>
        <taxon>Pseudomonadota</taxon>
        <taxon>Betaproteobacteria</taxon>
        <taxon>Burkholderiales</taxon>
        <taxon>Burkholderiaceae</taxon>
        <taxon>Paraburkholderia</taxon>
    </lineage>
</organism>
<name>A0A5Q4ZQ50_9BURK</name>
<dbReference type="AlphaFoldDB" id="A0A5Q4ZQ50"/>
<gene>
    <name evidence="1" type="ORF">PDMSB3_3274</name>
</gene>
<proteinExistence type="predicted"/>
<protein>
    <submittedName>
        <fullName evidence="1">Uncharacterized protein</fullName>
    </submittedName>
</protein>
<dbReference type="KEGG" id="pdio:PDMSB3_3274.1"/>
<sequence length="120" mass="13369">MRPEPGARNSLAWRYAQDKVRGREAAGYGVWALPTRQSAARGLRPHAAFAACSQPASRPPPWGSPMCRYCVTENRPLAKKRKACFACGASRHVVLHRIAERRTRWPSRLPFGARCAALTE</sequence>
<dbReference type="EMBL" id="LR699554">
    <property type="protein sequence ID" value="VVD34558.1"/>
    <property type="molecule type" value="Genomic_DNA"/>
</dbReference>